<keyword evidence="2" id="KW-1185">Reference proteome</keyword>
<evidence type="ECO:0000313" key="2">
    <source>
        <dbReference type="Proteomes" id="UP000708208"/>
    </source>
</evidence>
<dbReference type="AlphaFoldDB" id="A0A8J2KQM9"/>
<evidence type="ECO:0000313" key="1">
    <source>
        <dbReference type="EMBL" id="CAG7822137.1"/>
    </source>
</evidence>
<proteinExistence type="predicted"/>
<accession>A0A8J2KQM9</accession>
<feature type="non-terminal residue" evidence="1">
    <location>
        <position position="1"/>
    </location>
</feature>
<gene>
    <name evidence="1" type="ORF">AFUS01_LOCUS32424</name>
</gene>
<name>A0A8J2KQM9_9HEXA</name>
<protein>
    <submittedName>
        <fullName evidence="1">Uncharacterized protein</fullName>
    </submittedName>
</protein>
<comment type="caution">
    <text evidence="1">The sequence shown here is derived from an EMBL/GenBank/DDBJ whole genome shotgun (WGS) entry which is preliminary data.</text>
</comment>
<sequence>FNLRLPKWYSIKHRQRIAALKPFPRSFARLSINPCKAVSKSPDKCGFIHPCS</sequence>
<reference evidence="1" key="1">
    <citation type="submission" date="2021-06" db="EMBL/GenBank/DDBJ databases">
        <authorList>
            <person name="Hodson N. C."/>
            <person name="Mongue J. A."/>
            <person name="Jaron S. K."/>
        </authorList>
    </citation>
    <scope>NUCLEOTIDE SEQUENCE</scope>
</reference>
<organism evidence="1 2">
    <name type="scientific">Allacma fusca</name>
    <dbReference type="NCBI Taxonomy" id="39272"/>
    <lineage>
        <taxon>Eukaryota</taxon>
        <taxon>Metazoa</taxon>
        <taxon>Ecdysozoa</taxon>
        <taxon>Arthropoda</taxon>
        <taxon>Hexapoda</taxon>
        <taxon>Collembola</taxon>
        <taxon>Symphypleona</taxon>
        <taxon>Sminthuridae</taxon>
        <taxon>Allacma</taxon>
    </lineage>
</organism>
<dbReference type="EMBL" id="CAJVCH010525419">
    <property type="protein sequence ID" value="CAG7822137.1"/>
    <property type="molecule type" value="Genomic_DNA"/>
</dbReference>
<dbReference type="Proteomes" id="UP000708208">
    <property type="component" value="Unassembled WGS sequence"/>
</dbReference>